<dbReference type="InterPro" id="IPR009057">
    <property type="entry name" value="Homeodomain-like_sf"/>
</dbReference>
<dbReference type="Pfam" id="PF00440">
    <property type="entry name" value="TetR_N"/>
    <property type="match status" value="1"/>
</dbReference>
<dbReference type="PANTHER" id="PTHR30328">
    <property type="entry name" value="TRANSCRIPTIONAL REPRESSOR"/>
    <property type="match status" value="1"/>
</dbReference>
<feature type="DNA-binding region" description="H-T-H motif" evidence="2">
    <location>
        <begin position="37"/>
        <end position="56"/>
    </location>
</feature>
<evidence type="ECO:0000313" key="4">
    <source>
        <dbReference type="EMBL" id="NHO66231.1"/>
    </source>
</evidence>
<feature type="domain" description="HTH tetR-type" evidence="3">
    <location>
        <begin position="14"/>
        <end position="74"/>
    </location>
</feature>
<dbReference type="InterPro" id="IPR013573">
    <property type="entry name" value="Tscrpt_reg_YcdC_C"/>
</dbReference>
<dbReference type="RefSeq" id="WP_167186688.1">
    <property type="nucleotide sequence ID" value="NZ_JAAONZ010000008.1"/>
</dbReference>
<comment type="caution">
    <text evidence="4">The sequence shown here is derived from an EMBL/GenBank/DDBJ whole genome shotgun (WGS) entry which is preliminary data.</text>
</comment>
<evidence type="ECO:0000259" key="3">
    <source>
        <dbReference type="PROSITE" id="PS50977"/>
    </source>
</evidence>
<evidence type="ECO:0000256" key="1">
    <source>
        <dbReference type="ARBA" id="ARBA00023125"/>
    </source>
</evidence>
<reference evidence="4" key="1">
    <citation type="submission" date="2020-03" db="EMBL/GenBank/DDBJ databases">
        <authorList>
            <person name="Guo F."/>
        </authorList>
    </citation>
    <scope>NUCLEOTIDE SEQUENCE</scope>
    <source>
        <strain evidence="4">JCM 30134</strain>
    </source>
</reference>
<dbReference type="InterPro" id="IPR036271">
    <property type="entry name" value="Tet_transcr_reg_TetR-rel_C_sf"/>
</dbReference>
<evidence type="ECO:0000256" key="2">
    <source>
        <dbReference type="PROSITE-ProRule" id="PRU00335"/>
    </source>
</evidence>
<keyword evidence="5" id="KW-1185">Reference proteome</keyword>
<dbReference type="Gene3D" id="1.10.10.60">
    <property type="entry name" value="Homeodomain-like"/>
    <property type="match status" value="1"/>
</dbReference>
<protein>
    <submittedName>
        <fullName evidence="4">TetR family transcriptional regulator</fullName>
    </submittedName>
</protein>
<dbReference type="Pfam" id="PF08362">
    <property type="entry name" value="TetR_C_3"/>
    <property type="match status" value="1"/>
</dbReference>
<dbReference type="PRINTS" id="PR00455">
    <property type="entry name" value="HTHTETR"/>
</dbReference>
<name>A0A9E5MHQ0_9GAMM</name>
<keyword evidence="1 2" id="KW-0238">DNA-binding</keyword>
<dbReference type="GO" id="GO:0003677">
    <property type="term" value="F:DNA binding"/>
    <property type="evidence" value="ECO:0007669"/>
    <property type="project" value="UniProtKB-UniRule"/>
</dbReference>
<dbReference type="InterPro" id="IPR001647">
    <property type="entry name" value="HTH_TetR"/>
</dbReference>
<accession>A0A9E5MHQ0</accession>
<dbReference type="SUPFAM" id="SSF46689">
    <property type="entry name" value="Homeodomain-like"/>
    <property type="match status" value="1"/>
</dbReference>
<proteinExistence type="predicted"/>
<dbReference type="SUPFAM" id="SSF48498">
    <property type="entry name" value="Tetracyclin repressor-like, C-terminal domain"/>
    <property type="match status" value="1"/>
</dbReference>
<gene>
    <name evidence="4" type="ORF">G8770_11820</name>
</gene>
<dbReference type="PANTHER" id="PTHR30328:SF54">
    <property type="entry name" value="HTH-TYPE TRANSCRIPTIONAL REPRESSOR SCO4008"/>
    <property type="match status" value="1"/>
</dbReference>
<dbReference type="PROSITE" id="PS50977">
    <property type="entry name" value="HTH_TETR_2"/>
    <property type="match status" value="1"/>
</dbReference>
<organism evidence="4 5">
    <name type="scientific">Pseudomaricurvus hydrocarbonicus</name>
    <dbReference type="NCBI Taxonomy" id="1470433"/>
    <lineage>
        <taxon>Bacteria</taxon>
        <taxon>Pseudomonadati</taxon>
        <taxon>Pseudomonadota</taxon>
        <taxon>Gammaproteobacteria</taxon>
        <taxon>Cellvibrionales</taxon>
        <taxon>Cellvibrionaceae</taxon>
        <taxon>Pseudomaricurvus</taxon>
    </lineage>
</organism>
<evidence type="ECO:0000313" key="5">
    <source>
        <dbReference type="Proteomes" id="UP000787472"/>
    </source>
</evidence>
<dbReference type="EMBL" id="JAAONZ010000008">
    <property type="protein sequence ID" value="NHO66231.1"/>
    <property type="molecule type" value="Genomic_DNA"/>
</dbReference>
<dbReference type="AlphaFoldDB" id="A0A9E5MHQ0"/>
<dbReference type="Gene3D" id="1.10.357.10">
    <property type="entry name" value="Tetracycline Repressor, domain 2"/>
    <property type="match status" value="1"/>
</dbReference>
<dbReference type="InterPro" id="IPR050109">
    <property type="entry name" value="HTH-type_TetR-like_transc_reg"/>
</dbReference>
<dbReference type="Proteomes" id="UP000787472">
    <property type="component" value="Unassembled WGS sequence"/>
</dbReference>
<dbReference type="GO" id="GO:0045892">
    <property type="term" value="P:negative regulation of DNA-templated transcription"/>
    <property type="evidence" value="ECO:0007669"/>
    <property type="project" value="InterPro"/>
</dbReference>
<sequence length="214" mass="24576">MTRGKKYQPGKIRERNIEQILNAAEQEFVLHGFKGASTQAIAERAGLPKANLHYYFKNKLTLYNAVLENIIDLWNSGLQDITAADDPAEVIEKFIRFKARLSFTHPRASKIFATEIIQGAPQLKEHLRTDQREWVKTRTQVIHTWIEAGKMRPIDPANLIFLIWGATQHYADFDCQVLTVINKAEYDEEYIEHVSQQLCEIIMLGCGLTPSHLK</sequence>